<comment type="caution">
    <text evidence="1">The sequence shown here is derived from an EMBL/GenBank/DDBJ whole genome shotgun (WGS) entry which is preliminary data.</text>
</comment>
<dbReference type="RefSeq" id="WP_190254136.1">
    <property type="nucleotide sequence ID" value="NZ_BMPI01000039.1"/>
</dbReference>
<reference evidence="1" key="2">
    <citation type="submission" date="2020-09" db="EMBL/GenBank/DDBJ databases">
        <authorList>
            <person name="Sun Q."/>
            <person name="Ohkuma M."/>
        </authorList>
    </citation>
    <scope>NUCLEOTIDE SEQUENCE</scope>
    <source>
        <strain evidence="1">JCM 19831</strain>
    </source>
</reference>
<reference evidence="1" key="1">
    <citation type="journal article" date="2014" name="Int. J. Syst. Evol. Microbiol.">
        <title>Complete genome sequence of Corynebacterium casei LMG S-19264T (=DSM 44701T), isolated from a smear-ripened cheese.</title>
        <authorList>
            <consortium name="US DOE Joint Genome Institute (JGI-PGF)"/>
            <person name="Walter F."/>
            <person name="Albersmeier A."/>
            <person name="Kalinowski J."/>
            <person name="Ruckert C."/>
        </authorList>
    </citation>
    <scope>NUCLEOTIDE SEQUENCE</scope>
    <source>
        <strain evidence="1">JCM 19831</strain>
    </source>
</reference>
<dbReference type="Proteomes" id="UP000642070">
    <property type="component" value="Unassembled WGS sequence"/>
</dbReference>
<dbReference type="EMBL" id="BMPI01000039">
    <property type="protein sequence ID" value="GGM57015.1"/>
    <property type="molecule type" value="Genomic_DNA"/>
</dbReference>
<organism evidence="1 2">
    <name type="scientific">Dactylosporangium sucinum</name>
    <dbReference type="NCBI Taxonomy" id="1424081"/>
    <lineage>
        <taxon>Bacteria</taxon>
        <taxon>Bacillati</taxon>
        <taxon>Actinomycetota</taxon>
        <taxon>Actinomycetes</taxon>
        <taxon>Micromonosporales</taxon>
        <taxon>Micromonosporaceae</taxon>
        <taxon>Dactylosporangium</taxon>
    </lineage>
</organism>
<accession>A0A917X2L0</accession>
<evidence type="ECO:0000313" key="1">
    <source>
        <dbReference type="EMBL" id="GGM57015.1"/>
    </source>
</evidence>
<gene>
    <name evidence="1" type="ORF">GCM10007977_068400</name>
</gene>
<protein>
    <submittedName>
        <fullName evidence="1">Uncharacterized protein</fullName>
    </submittedName>
</protein>
<evidence type="ECO:0000313" key="2">
    <source>
        <dbReference type="Proteomes" id="UP000642070"/>
    </source>
</evidence>
<proteinExistence type="predicted"/>
<dbReference type="AlphaFoldDB" id="A0A917X2L0"/>
<name>A0A917X2L0_9ACTN</name>
<keyword evidence="2" id="KW-1185">Reference proteome</keyword>
<sequence>MAKWAVVVSPEQYESERLYGADSLAVPGVGDSLDAGDEVLLVAGVDEPVVFGLARADGRGGLRYTVNLLEAPLPAPGIVAAVEEGGALGAHAVDERAFRDIQQRVRPVDTVRRTWLVSVDLPIEAASPGEAVRAFWNYVRELGPAELPAFVWPAGDELAMQAFVLGAEANQDPEED</sequence>